<protein>
    <submittedName>
        <fullName evidence="2">Uncharacterized protein</fullName>
    </submittedName>
</protein>
<evidence type="ECO:0000313" key="2">
    <source>
        <dbReference type="EMBL" id="KAL0947934.1"/>
    </source>
</evidence>
<gene>
    <name evidence="2" type="ORF">HGRIS_010565</name>
</gene>
<reference evidence="3" key="1">
    <citation type="submission" date="2024-06" db="EMBL/GenBank/DDBJ databases">
        <title>Multi-omics analyses provide insights into the biosynthesis of the anticancer antibiotic pleurotin in Hohenbuehelia grisea.</title>
        <authorList>
            <person name="Weaver J.A."/>
            <person name="Alberti F."/>
        </authorList>
    </citation>
    <scope>NUCLEOTIDE SEQUENCE [LARGE SCALE GENOMIC DNA]</scope>
    <source>
        <strain evidence="3">T-177</strain>
    </source>
</reference>
<dbReference type="Proteomes" id="UP001556367">
    <property type="component" value="Unassembled WGS sequence"/>
</dbReference>
<accession>A0ABR3IXG5</accession>
<sequence>MWELEERTAPLSISVKSWSRSCSRHRSRSRQHPDHAPALFVFHLWPSAFPCDHLYPSLVDQQIQNGCSSRQVSSCHPPSTDNIDTRAPTVQNQSVQAPGQRQRRRDIRHRV</sequence>
<dbReference type="EMBL" id="JASNQZ010000014">
    <property type="protein sequence ID" value="KAL0947934.1"/>
    <property type="molecule type" value="Genomic_DNA"/>
</dbReference>
<comment type="caution">
    <text evidence="2">The sequence shown here is derived from an EMBL/GenBank/DDBJ whole genome shotgun (WGS) entry which is preliminary data.</text>
</comment>
<evidence type="ECO:0000256" key="1">
    <source>
        <dbReference type="SAM" id="MobiDB-lite"/>
    </source>
</evidence>
<name>A0ABR3IXG5_9AGAR</name>
<feature type="region of interest" description="Disordered" evidence="1">
    <location>
        <begin position="68"/>
        <end position="111"/>
    </location>
</feature>
<feature type="compositionally biased region" description="Basic residues" evidence="1">
    <location>
        <begin position="101"/>
        <end position="111"/>
    </location>
</feature>
<feature type="compositionally biased region" description="Polar residues" evidence="1">
    <location>
        <begin position="68"/>
        <end position="99"/>
    </location>
</feature>
<proteinExistence type="predicted"/>
<evidence type="ECO:0000313" key="3">
    <source>
        <dbReference type="Proteomes" id="UP001556367"/>
    </source>
</evidence>
<organism evidence="2 3">
    <name type="scientific">Hohenbuehelia grisea</name>
    <dbReference type="NCBI Taxonomy" id="104357"/>
    <lineage>
        <taxon>Eukaryota</taxon>
        <taxon>Fungi</taxon>
        <taxon>Dikarya</taxon>
        <taxon>Basidiomycota</taxon>
        <taxon>Agaricomycotina</taxon>
        <taxon>Agaricomycetes</taxon>
        <taxon>Agaricomycetidae</taxon>
        <taxon>Agaricales</taxon>
        <taxon>Pleurotineae</taxon>
        <taxon>Pleurotaceae</taxon>
        <taxon>Hohenbuehelia</taxon>
    </lineage>
</organism>
<keyword evidence="3" id="KW-1185">Reference proteome</keyword>